<dbReference type="EMBL" id="JACGWK010000276">
    <property type="protein sequence ID" value="KAL0302366.1"/>
    <property type="molecule type" value="Genomic_DNA"/>
</dbReference>
<reference evidence="2" key="2">
    <citation type="journal article" date="2024" name="Plant">
        <title>Genomic evolution and insights into agronomic trait innovations of Sesamum species.</title>
        <authorList>
            <person name="Miao H."/>
            <person name="Wang L."/>
            <person name="Qu L."/>
            <person name="Liu H."/>
            <person name="Sun Y."/>
            <person name="Le M."/>
            <person name="Wang Q."/>
            <person name="Wei S."/>
            <person name="Zheng Y."/>
            <person name="Lin W."/>
            <person name="Duan Y."/>
            <person name="Cao H."/>
            <person name="Xiong S."/>
            <person name="Wang X."/>
            <person name="Wei L."/>
            <person name="Li C."/>
            <person name="Ma Q."/>
            <person name="Ju M."/>
            <person name="Zhao R."/>
            <person name="Li G."/>
            <person name="Mu C."/>
            <person name="Tian Q."/>
            <person name="Mei H."/>
            <person name="Zhang T."/>
            <person name="Gao T."/>
            <person name="Zhang H."/>
        </authorList>
    </citation>
    <scope>NUCLEOTIDE SEQUENCE</scope>
    <source>
        <strain evidence="2">G01</strain>
    </source>
</reference>
<sequence length="709" mass="80942">MFCEALDLVDVYDLSYKGEPFTWCNRHPEPDTIYERLDRVCADPAWRTQFLNTVLHGSHPRNVSTLFVRAGILGLGPRSVLFYPTRRCVLLVCWPGTVIRRPILSVHRFGSKERLWHKFVVGLSQWPQSLKKIEYERKWNSCYHKRRSIGNNKGRPTSFGKGIGTRHIFISGPVRRKTNDITRIKNGDDQWLEKEEDIRSHIEAYFGDIFRSRNLSEEELEKGTEAISARVSNQMLQELALPFTTEEVSKALAQMPPLKSPGPNDMPHFFFQSYWHIVHNDVVECTLSLLNDLILPSDLNHTHSFNSKMQETGGFCPRYAHYRERSPCFRSQPLSQNIMVGREGAYGAESSINKAYDKKVEWTGRLLGVAVCRQVPRVSHLLFADDTLIFCQAIVDATLCISEVLEIFGRATGQEINFDKSSVVFSKNIVTTLREGIQNTLQIRVEGRHDLYLGLPSVAGKEVLIKAIAQTIPTYAMGCFRLPFSFIKEIQSMIANFWWHTGEARWFGVSQSPSFNLAMLAKQCVGDFGGEFGSRRSVQVWRDPCLPRPPFRVSSSPTANSLHLRVCDLIDATSREWNHLMVRVLFCHDETESILAIPLSFVDGDDFFVWHHTVNDTFSVRSAYHVAVSFANHLQSSPSCIVPFLWKTIWKANVLGKIRIFIWKLAKNALPTGMNLPKKMRTEGWGCPFCGSEQKDIEHASLRCSIVRH</sequence>
<reference evidence="2" key="1">
    <citation type="submission" date="2020-06" db="EMBL/GenBank/DDBJ databases">
        <authorList>
            <person name="Li T."/>
            <person name="Hu X."/>
            <person name="Zhang T."/>
            <person name="Song X."/>
            <person name="Zhang H."/>
            <person name="Dai N."/>
            <person name="Sheng W."/>
            <person name="Hou X."/>
            <person name="Wei L."/>
        </authorList>
    </citation>
    <scope>NUCLEOTIDE SEQUENCE</scope>
    <source>
        <strain evidence="2">G01</strain>
        <tissue evidence="2">Leaf</tissue>
    </source>
</reference>
<evidence type="ECO:0000259" key="1">
    <source>
        <dbReference type="Pfam" id="PF13966"/>
    </source>
</evidence>
<dbReference type="AlphaFoldDB" id="A0AAW2K8G2"/>
<gene>
    <name evidence="2" type="ORF">Sangu_3103900</name>
</gene>
<comment type="caution">
    <text evidence="2">The sequence shown here is derived from an EMBL/GenBank/DDBJ whole genome shotgun (WGS) entry which is preliminary data.</text>
</comment>
<dbReference type="InterPro" id="IPR026960">
    <property type="entry name" value="RVT-Znf"/>
</dbReference>
<name>A0AAW2K8G2_9LAMI</name>
<proteinExistence type="predicted"/>
<accession>A0AAW2K8G2</accession>
<dbReference type="PANTHER" id="PTHR33116">
    <property type="entry name" value="REVERSE TRANSCRIPTASE ZINC-BINDING DOMAIN-CONTAINING PROTEIN-RELATED-RELATED"/>
    <property type="match status" value="1"/>
</dbReference>
<dbReference type="Pfam" id="PF13966">
    <property type="entry name" value="zf-RVT"/>
    <property type="match status" value="1"/>
</dbReference>
<organism evidence="2">
    <name type="scientific">Sesamum angustifolium</name>
    <dbReference type="NCBI Taxonomy" id="2727405"/>
    <lineage>
        <taxon>Eukaryota</taxon>
        <taxon>Viridiplantae</taxon>
        <taxon>Streptophyta</taxon>
        <taxon>Embryophyta</taxon>
        <taxon>Tracheophyta</taxon>
        <taxon>Spermatophyta</taxon>
        <taxon>Magnoliopsida</taxon>
        <taxon>eudicotyledons</taxon>
        <taxon>Gunneridae</taxon>
        <taxon>Pentapetalae</taxon>
        <taxon>asterids</taxon>
        <taxon>lamiids</taxon>
        <taxon>Lamiales</taxon>
        <taxon>Pedaliaceae</taxon>
        <taxon>Sesamum</taxon>
    </lineage>
</organism>
<protein>
    <recommendedName>
        <fullName evidence="1">Reverse transcriptase zinc-binding domain-containing protein</fullName>
    </recommendedName>
</protein>
<dbReference type="PANTHER" id="PTHR33116:SF86">
    <property type="entry name" value="REVERSE TRANSCRIPTASE DOMAIN-CONTAINING PROTEIN"/>
    <property type="match status" value="1"/>
</dbReference>
<evidence type="ECO:0000313" key="2">
    <source>
        <dbReference type="EMBL" id="KAL0302366.1"/>
    </source>
</evidence>
<feature type="domain" description="Reverse transcriptase zinc-binding" evidence="1">
    <location>
        <begin position="618"/>
        <end position="708"/>
    </location>
</feature>